<keyword evidence="1" id="KW-0812">Transmembrane</keyword>
<evidence type="ECO:0000313" key="2">
    <source>
        <dbReference type="EMBL" id="RBQ22652.1"/>
    </source>
</evidence>
<gene>
    <name evidence="2" type="ORF">ALNOE001_16750</name>
</gene>
<protein>
    <submittedName>
        <fullName evidence="2">Uncharacterized protein</fullName>
    </submittedName>
</protein>
<accession>A0A366MAX0</accession>
<dbReference type="Proteomes" id="UP000253099">
    <property type="component" value="Unassembled WGS sequence"/>
</dbReference>
<reference evidence="2 3" key="1">
    <citation type="submission" date="2018-06" db="EMBL/GenBank/DDBJ databases">
        <title>Genomic insight into two independent archaeal endosymbiosis events.</title>
        <authorList>
            <person name="Lind A.E."/>
            <person name="Lewis W.H."/>
            <person name="Spang A."/>
            <person name="Guy L."/>
            <person name="Embley M.T."/>
            <person name="Ettema T.J.G."/>
        </authorList>
    </citation>
    <scope>NUCLEOTIDE SEQUENCE [LARGE SCALE GENOMIC DNA]</scope>
    <source>
        <strain evidence="2">NOE</strain>
    </source>
</reference>
<keyword evidence="3" id="KW-1185">Reference proteome</keyword>
<dbReference type="AlphaFoldDB" id="A0A366MAX0"/>
<evidence type="ECO:0000256" key="1">
    <source>
        <dbReference type="SAM" id="Phobius"/>
    </source>
</evidence>
<sequence>MEKIYKIISIQTLIILAIILLAGISLQAGFV</sequence>
<feature type="transmembrane region" description="Helical" evidence="1">
    <location>
        <begin position="12"/>
        <end position="30"/>
    </location>
</feature>
<name>A0A366MAX0_9EURY</name>
<comment type="caution">
    <text evidence="2">The sequence shown here is derived from an EMBL/GenBank/DDBJ whole genome shotgun (WGS) entry which is preliminary data.</text>
</comment>
<keyword evidence="1" id="KW-0472">Membrane</keyword>
<proteinExistence type="predicted"/>
<evidence type="ECO:0000313" key="3">
    <source>
        <dbReference type="Proteomes" id="UP000253099"/>
    </source>
</evidence>
<keyword evidence="1" id="KW-1133">Transmembrane helix</keyword>
<organism evidence="2 3">
    <name type="scientific">Candidatus Methanobinarius endosymbioticus</name>
    <dbReference type="NCBI Taxonomy" id="2006182"/>
    <lineage>
        <taxon>Archaea</taxon>
        <taxon>Methanobacteriati</taxon>
        <taxon>Methanobacteriota</taxon>
        <taxon>Methanomada group</taxon>
        <taxon>Methanobacteria</taxon>
        <taxon>Methanobacteriales</taxon>
        <taxon>Methanobacteriaceae</taxon>
        <taxon>Candidatus Methanobinarius</taxon>
    </lineage>
</organism>
<dbReference type="EMBL" id="NIZT01000056">
    <property type="protein sequence ID" value="RBQ22652.1"/>
    <property type="molecule type" value="Genomic_DNA"/>
</dbReference>